<name>A0A8S1JTG9_PARPR</name>
<dbReference type="AlphaFoldDB" id="A0A8S1JTG9"/>
<protein>
    <recommendedName>
        <fullName evidence="1">Casein kinase I</fullName>
    </recommendedName>
</protein>
<feature type="region of interest" description="Disordered" evidence="2">
    <location>
        <begin position="333"/>
        <end position="359"/>
    </location>
</feature>
<comment type="caution">
    <text evidence="4">The sequence shown here is derived from an EMBL/GenBank/DDBJ whole genome shotgun (WGS) entry which is preliminary data.</text>
</comment>
<dbReference type="InterPro" id="IPR050235">
    <property type="entry name" value="CK1_Ser-Thr_kinase"/>
</dbReference>
<feature type="domain" description="Protein kinase" evidence="3">
    <location>
        <begin position="1"/>
        <end position="277"/>
    </location>
</feature>
<keyword evidence="5" id="KW-1185">Reference proteome</keyword>
<reference evidence="4" key="1">
    <citation type="submission" date="2021-01" db="EMBL/GenBank/DDBJ databases">
        <authorList>
            <consortium name="Genoscope - CEA"/>
            <person name="William W."/>
        </authorList>
    </citation>
    <scope>NUCLEOTIDE SEQUENCE</scope>
</reference>
<dbReference type="EMBL" id="CAJJDM010000002">
    <property type="protein sequence ID" value="CAD8043526.1"/>
    <property type="molecule type" value="Genomic_DNA"/>
</dbReference>
<dbReference type="FunFam" id="1.10.510.10:FF:001472">
    <property type="entry name" value="Protein kinase, putative"/>
    <property type="match status" value="1"/>
</dbReference>
<gene>
    <name evidence="4" type="ORF">PPRIM_AZ9-3.1.T0050179</name>
</gene>
<evidence type="ECO:0000313" key="4">
    <source>
        <dbReference type="EMBL" id="CAD8043526.1"/>
    </source>
</evidence>
<feature type="region of interest" description="Disordered" evidence="2">
    <location>
        <begin position="399"/>
        <end position="423"/>
    </location>
</feature>
<evidence type="ECO:0000256" key="2">
    <source>
        <dbReference type="SAM" id="MobiDB-lite"/>
    </source>
</evidence>
<evidence type="ECO:0000259" key="3">
    <source>
        <dbReference type="PROSITE" id="PS50011"/>
    </source>
</evidence>
<dbReference type="Proteomes" id="UP000688137">
    <property type="component" value="Unassembled WGS sequence"/>
</dbReference>
<accession>A0A8S1JTG9</accession>
<dbReference type="GO" id="GO:0004672">
    <property type="term" value="F:protein kinase activity"/>
    <property type="evidence" value="ECO:0007669"/>
    <property type="project" value="InterPro"/>
</dbReference>
<sequence>MLKNDKPVIIDDQYLLTSIYYTGRNSVYYNAVLIKDDQKSADILVQIVTNQSQCYCRLYKKTSDNGITPNIHQFGILKVGETSYHYIVQQKAGPSLKLCFQLMKRKFSIQTIALIALKMITHLSQLHSLNIIHRCLKLSNLITTLSSDIYFTHFEYSSKYMDKNGKILLHNKNKLNLYINKFSSIGTHLKQFPCPRDDLESLFYILLHIITSGKFLPSQPNVKRQEKLKYYYELKQRFVPERELKGFPEQFLQLYHAIRLLSPHEFPNYDLLKQPFFQLLGQNDLQLQFDWIHLLKPKHKNSTSTSPVRISKLKHAGSVDNMAFIQQIKKQDSITDTVSPDRQGKQTMKHFPFPNSRNTTQHQLPAIQERQEGTLNSINQQNQYKKKFGGLSIVICKQQDTSSSSSGNVSSMSDDTSEVDTKPLNGVIGKLDFD</sequence>
<dbReference type="OMA" id="DIYFTHF"/>
<dbReference type="InterPro" id="IPR000719">
    <property type="entry name" value="Prot_kinase_dom"/>
</dbReference>
<evidence type="ECO:0000313" key="5">
    <source>
        <dbReference type="Proteomes" id="UP000688137"/>
    </source>
</evidence>
<evidence type="ECO:0000256" key="1">
    <source>
        <dbReference type="ARBA" id="ARBA00023860"/>
    </source>
</evidence>
<dbReference type="GO" id="GO:0005524">
    <property type="term" value="F:ATP binding"/>
    <property type="evidence" value="ECO:0007669"/>
    <property type="project" value="InterPro"/>
</dbReference>
<dbReference type="PROSITE" id="PS50011">
    <property type="entry name" value="PROTEIN_KINASE_DOM"/>
    <property type="match status" value="1"/>
</dbReference>
<feature type="compositionally biased region" description="Low complexity" evidence="2">
    <location>
        <begin position="400"/>
        <end position="414"/>
    </location>
</feature>
<proteinExistence type="predicted"/>
<organism evidence="4 5">
    <name type="scientific">Paramecium primaurelia</name>
    <dbReference type="NCBI Taxonomy" id="5886"/>
    <lineage>
        <taxon>Eukaryota</taxon>
        <taxon>Sar</taxon>
        <taxon>Alveolata</taxon>
        <taxon>Ciliophora</taxon>
        <taxon>Intramacronucleata</taxon>
        <taxon>Oligohymenophorea</taxon>
        <taxon>Peniculida</taxon>
        <taxon>Parameciidae</taxon>
        <taxon>Paramecium</taxon>
    </lineage>
</organism>
<dbReference type="PANTHER" id="PTHR11909">
    <property type="entry name" value="CASEIN KINASE-RELATED"/>
    <property type="match status" value="1"/>
</dbReference>